<dbReference type="AlphaFoldDB" id="A0A5R9CIG0"/>
<gene>
    <name evidence="1" type="ORF">GU336_01540</name>
</gene>
<dbReference type="NCBIfam" id="NF040982">
    <property type="entry name" value="ComGD"/>
    <property type="match status" value="1"/>
</dbReference>
<dbReference type="InterPro" id="IPR016785">
    <property type="entry name" value="ComGD"/>
</dbReference>
<dbReference type="Proteomes" id="UP000501945">
    <property type="component" value="Chromosome"/>
</dbReference>
<sequence>MSTIRRTQQNHVKFQARAFTLLESLLTLSVTCFLILVVSVAFQKTVHVARGELFVLEFETILKDQQAQAITTARSRRLASVNGIVKLNGTKLQVPNETKFSDFDITFNANGNIQSLKEAKIVITLPYESGAKISYQLQIGSGQYKKTRH</sequence>
<evidence type="ECO:0000313" key="2">
    <source>
        <dbReference type="Proteomes" id="UP000501945"/>
    </source>
</evidence>
<dbReference type="EMBL" id="CP047616">
    <property type="protein sequence ID" value="QIW52947.1"/>
    <property type="molecule type" value="Genomic_DNA"/>
</dbReference>
<reference evidence="1 2" key="1">
    <citation type="submission" date="2019-12" db="EMBL/GenBank/DDBJ databases">
        <title>Whole genome sequences of Lactococcus raffinolactis strains isolated from sewage.</title>
        <authorList>
            <person name="Ybazeta G."/>
            <person name="Ross M."/>
            <person name="Brabant-Kirwan D."/>
            <person name="Saleh M."/>
            <person name="Dillon J.A."/>
            <person name="Splinter K."/>
            <person name="Nokhbeh R."/>
        </authorList>
    </citation>
    <scope>NUCLEOTIDE SEQUENCE [LARGE SCALE GENOMIC DNA]</scope>
    <source>
        <strain evidence="1 2">Lr_19_5</strain>
    </source>
</reference>
<accession>A0A5R9CIG0</accession>
<proteinExistence type="predicted"/>
<name>A0A5R9CIG0_9LACT</name>
<dbReference type="RefSeq" id="WP_167838308.1">
    <property type="nucleotide sequence ID" value="NZ_CBCPKB010000044.1"/>
</dbReference>
<protein>
    <submittedName>
        <fullName evidence="1">Competence protein</fullName>
    </submittedName>
</protein>
<evidence type="ECO:0000313" key="1">
    <source>
        <dbReference type="EMBL" id="QIW52947.1"/>
    </source>
</evidence>
<organism evidence="1 2">
    <name type="scientific">Pseudolactococcus raffinolactis</name>
    <dbReference type="NCBI Taxonomy" id="1366"/>
    <lineage>
        <taxon>Bacteria</taxon>
        <taxon>Bacillati</taxon>
        <taxon>Bacillota</taxon>
        <taxon>Bacilli</taxon>
        <taxon>Lactobacillales</taxon>
        <taxon>Streptococcaceae</taxon>
        <taxon>Pseudolactococcus</taxon>
    </lineage>
</organism>